<dbReference type="Proteomes" id="UP000289738">
    <property type="component" value="Chromosome A06"/>
</dbReference>
<protein>
    <submittedName>
        <fullName evidence="1">Uncharacterized protein</fullName>
    </submittedName>
</protein>
<gene>
    <name evidence="1" type="ORF">Ahy_A06g029583</name>
</gene>
<name>A0A445CTS5_ARAHY</name>
<sequence>MRLMLVITRRLEHQEKPIWKLHHEFSARFRCVPRQNAWSGLIPSEYTFMVEYDSSLNYDCRCQCIQVHYPRQGEVFKSEVQNMQRKIPLLVPNFLLFRDEDMHDANDLESIDNDYYSSDTEDAAMNYYNDYDDDAVDTSTKLMILKGSSIAVLRSVNKVHDAWFADEDRIREAFGLLYKPIIKHADARELKSYL</sequence>
<comment type="caution">
    <text evidence="1">The sequence shown here is derived from an EMBL/GenBank/DDBJ whole genome shotgun (WGS) entry which is preliminary data.</text>
</comment>
<evidence type="ECO:0000313" key="1">
    <source>
        <dbReference type="EMBL" id="RYR54322.1"/>
    </source>
</evidence>
<dbReference type="EMBL" id="SDMP01000006">
    <property type="protein sequence ID" value="RYR54322.1"/>
    <property type="molecule type" value="Genomic_DNA"/>
</dbReference>
<dbReference type="STRING" id="3818.A0A445CTS5"/>
<organism evidence="1 2">
    <name type="scientific">Arachis hypogaea</name>
    <name type="common">Peanut</name>
    <dbReference type="NCBI Taxonomy" id="3818"/>
    <lineage>
        <taxon>Eukaryota</taxon>
        <taxon>Viridiplantae</taxon>
        <taxon>Streptophyta</taxon>
        <taxon>Embryophyta</taxon>
        <taxon>Tracheophyta</taxon>
        <taxon>Spermatophyta</taxon>
        <taxon>Magnoliopsida</taxon>
        <taxon>eudicotyledons</taxon>
        <taxon>Gunneridae</taxon>
        <taxon>Pentapetalae</taxon>
        <taxon>rosids</taxon>
        <taxon>fabids</taxon>
        <taxon>Fabales</taxon>
        <taxon>Fabaceae</taxon>
        <taxon>Papilionoideae</taxon>
        <taxon>50 kb inversion clade</taxon>
        <taxon>dalbergioids sensu lato</taxon>
        <taxon>Dalbergieae</taxon>
        <taxon>Pterocarpus clade</taxon>
        <taxon>Arachis</taxon>
    </lineage>
</organism>
<evidence type="ECO:0000313" key="2">
    <source>
        <dbReference type="Proteomes" id="UP000289738"/>
    </source>
</evidence>
<dbReference type="AlphaFoldDB" id="A0A445CTS5"/>
<proteinExistence type="predicted"/>
<accession>A0A445CTS5</accession>
<reference evidence="1 2" key="1">
    <citation type="submission" date="2019-01" db="EMBL/GenBank/DDBJ databases">
        <title>Sequencing of cultivated peanut Arachis hypogaea provides insights into genome evolution and oil improvement.</title>
        <authorList>
            <person name="Chen X."/>
        </authorList>
    </citation>
    <scope>NUCLEOTIDE SEQUENCE [LARGE SCALE GENOMIC DNA]</scope>
    <source>
        <strain evidence="2">cv. Fuhuasheng</strain>
        <tissue evidence="1">Leaves</tissue>
    </source>
</reference>
<keyword evidence="2" id="KW-1185">Reference proteome</keyword>